<organism evidence="1 2">
    <name type="scientific">Glomus cerebriforme</name>
    <dbReference type="NCBI Taxonomy" id="658196"/>
    <lineage>
        <taxon>Eukaryota</taxon>
        <taxon>Fungi</taxon>
        <taxon>Fungi incertae sedis</taxon>
        <taxon>Mucoromycota</taxon>
        <taxon>Glomeromycotina</taxon>
        <taxon>Glomeromycetes</taxon>
        <taxon>Glomerales</taxon>
        <taxon>Glomeraceae</taxon>
        <taxon>Glomus</taxon>
    </lineage>
</organism>
<evidence type="ECO:0000313" key="1">
    <source>
        <dbReference type="EMBL" id="RIA89635.1"/>
    </source>
</evidence>
<protein>
    <submittedName>
        <fullName evidence="1">Uncharacterized protein</fullName>
    </submittedName>
</protein>
<keyword evidence="2" id="KW-1185">Reference proteome</keyword>
<comment type="caution">
    <text evidence="1">The sequence shown here is derived from an EMBL/GenBank/DDBJ whole genome shotgun (WGS) entry which is preliminary data.</text>
</comment>
<gene>
    <name evidence="1" type="ORF">C1645_824565</name>
</gene>
<evidence type="ECO:0000313" key="2">
    <source>
        <dbReference type="Proteomes" id="UP000265703"/>
    </source>
</evidence>
<proteinExistence type="predicted"/>
<dbReference type="AlphaFoldDB" id="A0A397T070"/>
<dbReference type="Proteomes" id="UP000265703">
    <property type="component" value="Unassembled WGS sequence"/>
</dbReference>
<reference evidence="1 2" key="1">
    <citation type="submission" date="2018-06" db="EMBL/GenBank/DDBJ databases">
        <title>Comparative genomics reveals the genomic features of Rhizophagus irregularis, R. cerebriforme, R. diaphanum and Gigaspora rosea, and their symbiotic lifestyle signature.</title>
        <authorList>
            <person name="Morin E."/>
            <person name="San Clemente H."/>
            <person name="Chen E.C.H."/>
            <person name="De La Providencia I."/>
            <person name="Hainaut M."/>
            <person name="Kuo A."/>
            <person name="Kohler A."/>
            <person name="Murat C."/>
            <person name="Tang N."/>
            <person name="Roy S."/>
            <person name="Loubradou J."/>
            <person name="Henrissat B."/>
            <person name="Grigoriev I.V."/>
            <person name="Corradi N."/>
            <person name="Roux C."/>
            <person name="Martin F.M."/>
        </authorList>
    </citation>
    <scope>NUCLEOTIDE SEQUENCE [LARGE SCALE GENOMIC DNA]</scope>
    <source>
        <strain evidence="1 2">DAOM 227022</strain>
    </source>
</reference>
<dbReference type="EMBL" id="QKYT01000212">
    <property type="protein sequence ID" value="RIA89635.1"/>
    <property type="molecule type" value="Genomic_DNA"/>
</dbReference>
<sequence>MGREMVLRALQSKMERENGFLSSSVQNGKGNSSLCFWFDTGIRNDSPSVWALGIRKWFALGFEN</sequence>
<name>A0A397T070_9GLOM</name>
<accession>A0A397T070</accession>